<proteinExistence type="predicted"/>
<dbReference type="OrthoDB" id="2679644at2"/>
<dbReference type="Pfam" id="PF07293">
    <property type="entry name" value="DUF1450"/>
    <property type="match status" value="1"/>
</dbReference>
<name>A0A150M2L9_9BACI</name>
<dbReference type="RefSeq" id="WP_061569054.1">
    <property type="nucleotide sequence ID" value="NZ_LQYT01000049.1"/>
</dbReference>
<sequence length="87" mass="10217">MGLFSKKNKPGKLYFCTNNLNRFYDDDAFDRLESFVDEHGLKVREMDCLSYCEECECSPYALFNREFIAADTPDELIEKLKRRVSEG</sequence>
<comment type="caution">
    <text evidence="1">The sequence shown here is derived from an EMBL/GenBank/DDBJ whole genome shotgun (WGS) entry which is preliminary data.</text>
</comment>
<evidence type="ECO:0000313" key="2">
    <source>
        <dbReference type="Proteomes" id="UP000075683"/>
    </source>
</evidence>
<dbReference type="Proteomes" id="UP000075683">
    <property type="component" value="Unassembled WGS sequence"/>
</dbReference>
<accession>A0A150M2L9</accession>
<organism evidence="1 2">
    <name type="scientific">Caldibacillus debilis</name>
    <dbReference type="NCBI Taxonomy" id="301148"/>
    <lineage>
        <taxon>Bacteria</taxon>
        <taxon>Bacillati</taxon>
        <taxon>Bacillota</taxon>
        <taxon>Bacilli</taxon>
        <taxon>Bacillales</taxon>
        <taxon>Bacillaceae</taxon>
        <taxon>Caldibacillus</taxon>
    </lineage>
</organism>
<dbReference type="EMBL" id="LQYT01000049">
    <property type="protein sequence ID" value="KYD18685.1"/>
    <property type="molecule type" value="Genomic_DNA"/>
</dbReference>
<evidence type="ECO:0000313" key="1">
    <source>
        <dbReference type="EMBL" id="KYD18685.1"/>
    </source>
</evidence>
<evidence type="ECO:0008006" key="3">
    <source>
        <dbReference type="Google" id="ProtNLM"/>
    </source>
</evidence>
<reference evidence="1 2" key="1">
    <citation type="submission" date="2016-01" db="EMBL/GenBank/DDBJ databases">
        <title>Draft Genome Sequences of Seven Thermophilic Sporeformers Isolated from Foods.</title>
        <authorList>
            <person name="Berendsen E.M."/>
            <person name="Wells-Bennik M.H."/>
            <person name="Krawcyk A.O."/>
            <person name="De Jong A."/>
            <person name="Holsappel S."/>
            <person name="Eijlander R.T."/>
            <person name="Kuipers O.P."/>
        </authorList>
    </citation>
    <scope>NUCLEOTIDE SEQUENCE [LARGE SCALE GENOMIC DNA]</scope>
    <source>
        <strain evidence="1 2">B4135</strain>
    </source>
</reference>
<dbReference type="AlphaFoldDB" id="A0A150M2L9"/>
<dbReference type="InterPro" id="IPR009910">
    <property type="entry name" value="DUF1450"/>
</dbReference>
<gene>
    <name evidence="1" type="ORF">B4135_2303</name>
</gene>
<protein>
    <recommendedName>
        <fullName evidence="3">DUF1450 domain-containing protein</fullName>
    </recommendedName>
</protein>